<dbReference type="Proteomes" id="UP000038009">
    <property type="component" value="Unassembled WGS sequence"/>
</dbReference>
<dbReference type="PANTHER" id="PTHR37564">
    <property type="entry name" value="KINETOPLAST DNA-ASSOCIATED PROTEIN"/>
    <property type="match status" value="1"/>
</dbReference>
<evidence type="ECO:0000256" key="1">
    <source>
        <dbReference type="SAM" id="MobiDB-lite"/>
    </source>
</evidence>
<dbReference type="OMA" id="NAYRLTH"/>
<dbReference type="VEuPathDB" id="TriTrypDB:Lsey_0246_0120"/>
<keyword evidence="3" id="KW-1185">Reference proteome</keyword>
<sequence length="120" mass="13680">MKQLSKSGTLKGDRSPAKTAAKLYRQLSTPEKKVLEKRAQRVSYPALDAYNRFQKEYAHRFVHLSNKNRQREVAKLWAELKKNGTVKIPKSAKTPKSANHKIKKAAGKVTKAKKVKKTHK</sequence>
<gene>
    <name evidence="2" type="ORF">ABL78_6356</name>
</gene>
<protein>
    <submittedName>
        <fullName evidence="2">Kinetoplast-associated protein 3</fullName>
    </submittedName>
</protein>
<feature type="region of interest" description="Disordered" evidence="1">
    <location>
        <begin position="1"/>
        <end position="20"/>
    </location>
</feature>
<dbReference type="EMBL" id="LJSK01000246">
    <property type="protein sequence ID" value="KPI84595.1"/>
    <property type="molecule type" value="Genomic_DNA"/>
</dbReference>
<organism evidence="2 3">
    <name type="scientific">Leptomonas seymouri</name>
    <dbReference type="NCBI Taxonomy" id="5684"/>
    <lineage>
        <taxon>Eukaryota</taxon>
        <taxon>Discoba</taxon>
        <taxon>Euglenozoa</taxon>
        <taxon>Kinetoplastea</taxon>
        <taxon>Metakinetoplastina</taxon>
        <taxon>Trypanosomatida</taxon>
        <taxon>Trypanosomatidae</taxon>
        <taxon>Leishmaniinae</taxon>
        <taxon>Leptomonas</taxon>
    </lineage>
</organism>
<proteinExistence type="predicted"/>
<feature type="region of interest" description="Disordered" evidence="1">
    <location>
        <begin position="89"/>
        <end position="120"/>
    </location>
</feature>
<dbReference type="PANTHER" id="PTHR37564:SF4">
    <property type="entry name" value="DNA-ASSOCIATED PROTEIN, PUTATIVE-RELATED"/>
    <property type="match status" value="1"/>
</dbReference>
<evidence type="ECO:0000313" key="2">
    <source>
        <dbReference type="EMBL" id="KPI84595.1"/>
    </source>
</evidence>
<feature type="compositionally biased region" description="Basic residues" evidence="1">
    <location>
        <begin position="98"/>
        <end position="120"/>
    </location>
</feature>
<dbReference type="OrthoDB" id="272590at2759"/>
<dbReference type="AlphaFoldDB" id="A0A0N1IIB3"/>
<evidence type="ECO:0000313" key="3">
    <source>
        <dbReference type="Proteomes" id="UP000038009"/>
    </source>
</evidence>
<dbReference type="InterPro" id="IPR052695">
    <property type="entry name" value="Kinetoplast-DNA-binding"/>
</dbReference>
<reference evidence="2 3" key="1">
    <citation type="journal article" date="2015" name="PLoS Pathog.">
        <title>Leptomonas seymouri: Adaptations to the Dixenous Life Cycle Analyzed by Genome Sequencing, Transcriptome Profiling and Co-infection with Leishmania donovani.</title>
        <authorList>
            <person name="Kraeva N."/>
            <person name="Butenko A."/>
            <person name="Hlavacova J."/>
            <person name="Kostygov A."/>
            <person name="Myskova J."/>
            <person name="Grybchuk D."/>
            <person name="Lestinova T."/>
            <person name="Votypka J."/>
            <person name="Volf P."/>
            <person name="Opperdoes F."/>
            <person name="Flegontov P."/>
            <person name="Lukes J."/>
            <person name="Yurchenko V."/>
        </authorList>
    </citation>
    <scope>NUCLEOTIDE SEQUENCE [LARGE SCALE GENOMIC DNA]</scope>
    <source>
        <strain evidence="2 3">ATCC 30220</strain>
    </source>
</reference>
<accession>A0A0N1IIB3</accession>
<comment type="caution">
    <text evidence="2">The sequence shown here is derived from an EMBL/GenBank/DDBJ whole genome shotgun (WGS) entry which is preliminary data.</text>
</comment>
<name>A0A0N1IIB3_LEPSE</name>